<evidence type="ECO:0000256" key="2">
    <source>
        <dbReference type="ARBA" id="ARBA00022723"/>
    </source>
</evidence>
<evidence type="ECO:0000256" key="6">
    <source>
        <dbReference type="ARBA" id="ARBA00023180"/>
    </source>
</evidence>
<dbReference type="PANTHER" id="PTHR33146">
    <property type="entry name" value="ENDONUCLEASE 4"/>
    <property type="match status" value="1"/>
</dbReference>
<reference evidence="8 10" key="3">
    <citation type="submission" date="2016-10" db="EMBL/GenBank/DDBJ databases">
        <authorList>
            <person name="Varghese N."/>
            <person name="Submissions S."/>
        </authorList>
    </citation>
    <scope>NUCLEOTIDE SEQUENCE [LARGE SCALE GENOMIC DNA]</scope>
    <source>
        <strain evidence="8 10">ATCC 33218</strain>
    </source>
</reference>
<keyword evidence="3" id="KW-0255">Endonuclease</keyword>
<dbReference type="Pfam" id="PF02265">
    <property type="entry name" value="S1-P1_nuclease"/>
    <property type="match status" value="1"/>
</dbReference>
<keyword evidence="6" id="KW-0325">Glycoprotein</keyword>
<dbReference type="InterPro" id="IPR008947">
    <property type="entry name" value="PLipase_C/P1_nuclease_dom_sf"/>
</dbReference>
<evidence type="ECO:0000313" key="7">
    <source>
        <dbReference type="EMBL" id="CEG60778.1"/>
    </source>
</evidence>
<dbReference type="EMBL" id="LN614830">
    <property type="protein sequence ID" value="CEG60778.1"/>
    <property type="molecule type" value="Genomic_DNA"/>
</dbReference>
<dbReference type="GO" id="GO:0046872">
    <property type="term" value="F:metal ion binding"/>
    <property type="evidence" value="ECO:0007669"/>
    <property type="project" value="UniProtKB-KW"/>
</dbReference>
<reference evidence="9" key="1">
    <citation type="submission" date="2014-09" db="EMBL/GenBank/DDBJ databases">
        <authorList>
            <person name="Gomez-Valero L."/>
        </authorList>
    </citation>
    <scope>NUCLEOTIDE SEQUENCE [LARGE SCALE GENOMIC DNA]</scope>
    <source>
        <strain evidence="9">ATCC33218</strain>
    </source>
</reference>
<dbReference type="GO" id="GO:0006308">
    <property type="term" value="P:DNA catabolic process"/>
    <property type="evidence" value="ECO:0007669"/>
    <property type="project" value="InterPro"/>
</dbReference>
<evidence type="ECO:0000256" key="1">
    <source>
        <dbReference type="ARBA" id="ARBA00022722"/>
    </source>
</evidence>
<name>A0A098GE80_LEGMI</name>
<accession>A0A098GE80</accession>
<keyword evidence="4" id="KW-0378">Hydrolase</keyword>
<keyword evidence="2" id="KW-0479">Metal-binding</keyword>
<evidence type="ECO:0000313" key="8">
    <source>
        <dbReference type="EMBL" id="SCY12917.1"/>
    </source>
</evidence>
<dbReference type="Gene3D" id="1.10.575.10">
    <property type="entry name" value="P1 Nuclease"/>
    <property type="match status" value="1"/>
</dbReference>
<evidence type="ECO:0000313" key="9">
    <source>
        <dbReference type="Proteomes" id="UP000032414"/>
    </source>
</evidence>
<dbReference type="Proteomes" id="UP000032414">
    <property type="component" value="Chromosome I"/>
</dbReference>
<evidence type="ECO:0000256" key="5">
    <source>
        <dbReference type="ARBA" id="ARBA00023157"/>
    </source>
</evidence>
<organism evidence="7 9">
    <name type="scientific">Legionella micdadei</name>
    <name type="common">Tatlockia micdadei</name>
    <dbReference type="NCBI Taxonomy" id="451"/>
    <lineage>
        <taxon>Bacteria</taxon>
        <taxon>Pseudomonadati</taxon>
        <taxon>Pseudomonadota</taxon>
        <taxon>Gammaproteobacteria</taxon>
        <taxon>Legionellales</taxon>
        <taxon>Legionellaceae</taxon>
        <taxon>Legionella</taxon>
    </lineage>
</organism>
<dbReference type="AlphaFoldDB" id="A0A098GE80"/>
<reference evidence="7" key="2">
    <citation type="submission" date="2014-09" db="EMBL/GenBank/DDBJ databases">
        <authorList>
            <person name="GOMEZ-VALERO Laura"/>
        </authorList>
    </citation>
    <scope>NUCLEOTIDE SEQUENCE</scope>
    <source>
        <strain evidence="7">ATCC33218</strain>
    </source>
</reference>
<protein>
    <submittedName>
        <fullName evidence="7">3'-nucleotidase/nuclease</fullName>
    </submittedName>
    <submittedName>
        <fullName evidence="8">S1/P1 Nuclease</fullName>
    </submittedName>
</protein>
<evidence type="ECO:0000256" key="3">
    <source>
        <dbReference type="ARBA" id="ARBA00022759"/>
    </source>
</evidence>
<dbReference type="HOGENOM" id="CLU_044365_1_1_6"/>
<dbReference type="PANTHER" id="PTHR33146:SF10">
    <property type="entry name" value="STRAND-SPECIFIC NUCLEASE, PUTATIVE-RELATED"/>
    <property type="match status" value="1"/>
</dbReference>
<keyword evidence="1" id="KW-0540">Nuclease</keyword>
<evidence type="ECO:0000313" key="10">
    <source>
        <dbReference type="Proteomes" id="UP000182998"/>
    </source>
</evidence>
<dbReference type="GO" id="GO:0016788">
    <property type="term" value="F:hydrolase activity, acting on ester bonds"/>
    <property type="evidence" value="ECO:0007669"/>
    <property type="project" value="InterPro"/>
</dbReference>
<keyword evidence="10" id="KW-1185">Reference proteome</keyword>
<dbReference type="STRING" id="451.B6N58_08205"/>
<dbReference type="PATRIC" id="fig|451.8.peg.2160"/>
<gene>
    <name evidence="7" type="ORF">LMI_1473</name>
    <name evidence="8" type="ORF">SAMN02982997_00896</name>
</gene>
<dbReference type="InterPro" id="IPR003154">
    <property type="entry name" value="S1/P1nuclease"/>
</dbReference>
<sequence>MVTLSRLNVMRRWCFYFLVLLGNNGYCWNALGHRLVAQIAYQHLTDQAKQIYNQYNRALDKVYRKQNLIDSAAWMDALRFQNELWLKEKHYIDLPFSIDGTKIKPPNKVNAVSAIEEAKTILQSQKGDFDKGFSLRILLHVVGDIHQPLHATSQFSAAYPKGDKGGNLIRLGKNSVATNLHAYWDKGGGYLNTKSPYSYNQLIRKANRIEKSWPCQPDKMNLRPIDWAKESHQIAIKKVYLLKAGQKPDKNYQIMVKRITQQRIALAGCRLAALLNKLADA</sequence>
<keyword evidence="5" id="KW-1015">Disulfide bond</keyword>
<evidence type="ECO:0000256" key="4">
    <source>
        <dbReference type="ARBA" id="ARBA00022801"/>
    </source>
</evidence>
<dbReference type="Proteomes" id="UP000182998">
    <property type="component" value="Unassembled WGS sequence"/>
</dbReference>
<dbReference type="SUPFAM" id="SSF48537">
    <property type="entry name" value="Phospholipase C/P1 nuclease"/>
    <property type="match status" value="1"/>
</dbReference>
<dbReference type="GO" id="GO:0003676">
    <property type="term" value="F:nucleic acid binding"/>
    <property type="evidence" value="ECO:0007669"/>
    <property type="project" value="InterPro"/>
</dbReference>
<dbReference type="CDD" id="cd11010">
    <property type="entry name" value="S1-P1_nuclease"/>
    <property type="match status" value="1"/>
</dbReference>
<proteinExistence type="predicted"/>
<dbReference type="EMBL" id="FMVN01000004">
    <property type="protein sequence ID" value="SCY12917.1"/>
    <property type="molecule type" value="Genomic_DNA"/>
</dbReference>
<dbReference type="GO" id="GO:0004519">
    <property type="term" value="F:endonuclease activity"/>
    <property type="evidence" value="ECO:0007669"/>
    <property type="project" value="UniProtKB-KW"/>
</dbReference>
<dbReference type="KEGG" id="tmc:LMI_1473"/>